<comment type="caution">
    <text evidence="1">The sequence shown here is derived from an EMBL/GenBank/DDBJ whole genome shotgun (WGS) entry which is preliminary data.</text>
</comment>
<dbReference type="Proteomes" id="UP000373149">
    <property type="component" value="Unassembled WGS sequence"/>
</dbReference>
<evidence type="ECO:0000313" key="1">
    <source>
        <dbReference type="EMBL" id="MPY49364.1"/>
    </source>
</evidence>
<sequence>MTMQRDAAVGPATAVPAELTALVGGRTEVTKVRGMLSVSRLVTLTVVGGVGESRLALRVAGTAARQFPDGVHVAEPASLPDPQLQRAVEHGVL</sequence>
<protein>
    <submittedName>
        <fullName evidence="1">Uncharacterized protein</fullName>
    </submittedName>
</protein>
<reference evidence="1 2" key="1">
    <citation type="submission" date="2019-09" db="EMBL/GenBank/DDBJ databases">
        <authorList>
            <person name="Duangmal K."/>
            <person name="Teo W.F.A."/>
            <person name="Lipun K."/>
        </authorList>
    </citation>
    <scope>NUCLEOTIDE SEQUENCE [LARGE SCALE GENOMIC DNA]</scope>
    <source>
        <strain evidence="1 2">K1PN6</strain>
    </source>
</reference>
<dbReference type="RefSeq" id="WP_152862083.1">
    <property type="nucleotide sequence ID" value="NZ_VMNX01000035.1"/>
</dbReference>
<keyword evidence="2" id="KW-1185">Reference proteome</keyword>
<accession>A0A5N8WS05</accession>
<name>A0A5N8WS05_9ACTN</name>
<proteinExistence type="predicted"/>
<evidence type="ECO:0000313" key="2">
    <source>
        <dbReference type="Proteomes" id="UP000373149"/>
    </source>
</evidence>
<dbReference type="PANTHER" id="PTHR47691:SF3">
    <property type="entry name" value="HTH-TYPE TRANSCRIPTIONAL REGULATOR RV0890C-RELATED"/>
    <property type="match status" value="1"/>
</dbReference>
<dbReference type="AlphaFoldDB" id="A0A5N8WS05"/>
<dbReference type="PANTHER" id="PTHR47691">
    <property type="entry name" value="REGULATOR-RELATED"/>
    <property type="match status" value="1"/>
</dbReference>
<gene>
    <name evidence="1" type="ORF">FPZ41_12595</name>
</gene>
<organism evidence="1 2">
    <name type="scientific">Streptomyces acidicola</name>
    <dbReference type="NCBI Taxonomy" id="2596892"/>
    <lineage>
        <taxon>Bacteria</taxon>
        <taxon>Bacillati</taxon>
        <taxon>Actinomycetota</taxon>
        <taxon>Actinomycetes</taxon>
        <taxon>Kitasatosporales</taxon>
        <taxon>Streptomycetaceae</taxon>
        <taxon>Streptomyces</taxon>
    </lineage>
</organism>
<dbReference type="EMBL" id="VMNX01000035">
    <property type="protein sequence ID" value="MPY49364.1"/>
    <property type="molecule type" value="Genomic_DNA"/>
</dbReference>